<reference evidence="3" key="1">
    <citation type="journal article" date="2021" name="Science">
        <title>Hunting the eagle killer: A cyanobacterial neurotoxin causes vacuolar myelinopathy.</title>
        <authorList>
            <person name="Breinlinger S."/>
            <person name="Phillips T.J."/>
            <person name="Haram B.N."/>
            <person name="Mares J."/>
            <person name="Martinez Yerena J.A."/>
            <person name="Hrouzek P."/>
            <person name="Sobotka R."/>
            <person name="Henderson W.M."/>
            <person name="Schmieder P."/>
            <person name="Williams S.M."/>
            <person name="Lauderdale J.D."/>
            <person name="Wilde H.D."/>
            <person name="Gerrin W."/>
            <person name="Kust A."/>
            <person name="Washington J.W."/>
            <person name="Wagner C."/>
            <person name="Geier B."/>
            <person name="Liebeke M."/>
            <person name="Enke H."/>
            <person name="Niedermeyer T.H.J."/>
            <person name="Wilde S.B."/>
        </authorList>
    </citation>
    <scope>NUCLEOTIDE SEQUENCE [LARGE SCALE GENOMIC DNA]</scope>
    <source>
        <strain evidence="3">Thurmond2011</strain>
    </source>
</reference>
<evidence type="ECO:0000259" key="1">
    <source>
        <dbReference type="Pfam" id="PF14104"/>
    </source>
</evidence>
<proteinExistence type="predicted"/>
<evidence type="ECO:0000313" key="2">
    <source>
        <dbReference type="EMBL" id="MDR9898368.1"/>
    </source>
</evidence>
<organism evidence="2 3">
    <name type="scientific">Aetokthonos hydrillicola Thurmond2011</name>
    <dbReference type="NCBI Taxonomy" id="2712845"/>
    <lineage>
        <taxon>Bacteria</taxon>
        <taxon>Bacillati</taxon>
        <taxon>Cyanobacteriota</taxon>
        <taxon>Cyanophyceae</taxon>
        <taxon>Nostocales</taxon>
        <taxon>Hapalosiphonaceae</taxon>
        <taxon>Aetokthonos</taxon>
    </lineage>
</organism>
<name>A0AAP5MCI2_9CYAN</name>
<dbReference type="AlphaFoldDB" id="A0AAP5MCI2"/>
<dbReference type="InterPro" id="IPR025457">
    <property type="entry name" value="DUF4277"/>
</dbReference>
<feature type="domain" description="DUF4277" evidence="1">
    <location>
        <begin position="9"/>
        <end position="77"/>
    </location>
</feature>
<dbReference type="EMBL" id="JAALHA020000017">
    <property type="protein sequence ID" value="MDR9898368.1"/>
    <property type="molecule type" value="Genomic_DNA"/>
</dbReference>
<sequence length="86" mass="9746">MNLEFEEIEVKNLDHLGIVALIVDEIGIVEKINELLGTDSRERVNAGEVVKAIILNGLGFVSKPLYLFSQFFEDKSIAVTWERIKK</sequence>
<protein>
    <submittedName>
        <fullName evidence="2">DUF4277 domain-containing protein</fullName>
    </submittedName>
</protein>
<accession>A0AAP5MCI2</accession>
<evidence type="ECO:0000313" key="3">
    <source>
        <dbReference type="Proteomes" id="UP000667802"/>
    </source>
</evidence>
<gene>
    <name evidence="2" type="ORF">G7B40_027970</name>
</gene>
<dbReference type="Pfam" id="PF14104">
    <property type="entry name" value="DUF4277"/>
    <property type="match status" value="1"/>
</dbReference>
<dbReference type="RefSeq" id="WP_208341784.1">
    <property type="nucleotide sequence ID" value="NZ_CAWQFN010000026.1"/>
</dbReference>
<comment type="caution">
    <text evidence="2">The sequence shown here is derived from an EMBL/GenBank/DDBJ whole genome shotgun (WGS) entry which is preliminary data.</text>
</comment>
<keyword evidence="3" id="KW-1185">Reference proteome</keyword>
<dbReference type="Proteomes" id="UP000667802">
    <property type="component" value="Unassembled WGS sequence"/>
</dbReference>